<organism evidence="1">
    <name type="scientific">marine sediment metagenome</name>
    <dbReference type="NCBI Taxonomy" id="412755"/>
    <lineage>
        <taxon>unclassified sequences</taxon>
        <taxon>metagenomes</taxon>
        <taxon>ecological metagenomes</taxon>
    </lineage>
</organism>
<dbReference type="AlphaFoldDB" id="A0A0F8Z606"/>
<dbReference type="EMBL" id="LAZR01049632">
    <property type="protein sequence ID" value="KKK89188.1"/>
    <property type="molecule type" value="Genomic_DNA"/>
</dbReference>
<reference evidence="1" key="1">
    <citation type="journal article" date="2015" name="Nature">
        <title>Complex archaea that bridge the gap between prokaryotes and eukaryotes.</title>
        <authorList>
            <person name="Spang A."/>
            <person name="Saw J.H."/>
            <person name="Jorgensen S.L."/>
            <person name="Zaremba-Niedzwiedzka K."/>
            <person name="Martijn J."/>
            <person name="Lind A.E."/>
            <person name="van Eijk R."/>
            <person name="Schleper C."/>
            <person name="Guy L."/>
            <person name="Ettema T.J."/>
        </authorList>
    </citation>
    <scope>NUCLEOTIDE SEQUENCE</scope>
</reference>
<proteinExistence type="predicted"/>
<comment type="caution">
    <text evidence="1">The sequence shown here is derived from an EMBL/GenBank/DDBJ whole genome shotgun (WGS) entry which is preliminary data.</text>
</comment>
<sequence length="126" mass="14325">MRAFHPGHEHSALFGVNTDAIASFCRVHITTARRWKRGEDPPFTAIRWIELMSTGNLGFVDPVWDGWTLRDGALISPEQVSVSTGEIRALPFLRTLIAHYQTEQRLTRQADWVSGRWEPAKQLEVG</sequence>
<name>A0A0F8Z606_9ZZZZ</name>
<gene>
    <name evidence="1" type="ORF">LCGC14_2735640</name>
</gene>
<accession>A0A0F8Z606</accession>
<evidence type="ECO:0000313" key="1">
    <source>
        <dbReference type="EMBL" id="KKK89188.1"/>
    </source>
</evidence>
<protein>
    <submittedName>
        <fullName evidence="1">Uncharacterized protein</fullName>
    </submittedName>
</protein>